<organism evidence="5 6">
    <name type="scientific">Actinoplanes couchii</name>
    <dbReference type="NCBI Taxonomy" id="403638"/>
    <lineage>
        <taxon>Bacteria</taxon>
        <taxon>Bacillati</taxon>
        <taxon>Actinomycetota</taxon>
        <taxon>Actinomycetes</taxon>
        <taxon>Micromonosporales</taxon>
        <taxon>Micromonosporaceae</taxon>
        <taxon>Actinoplanes</taxon>
    </lineage>
</organism>
<dbReference type="EMBL" id="BOMG01000082">
    <property type="protein sequence ID" value="GID58135.1"/>
    <property type="molecule type" value="Genomic_DNA"/>
</dbReference>
<dbReference type="RefSeq" id="WP_203801747.1">
    <property type="nucleotide sequence ID" value="NZ_BAAAQE010000006.1"/>
</dbReference>
<dbReference type="SUPFAM" id="SSF52540">
    <property type="entry name" value="P-loop containing nucleoside triphosphate hydrolases"/>
    <property type="match status" value="1"/>
</dbReference>
<dbReference type="GO" id="GO:0005524">
    <property type="term" value="F:ATP binding"/>
    <property type="evidence" value="ECO:0007669"/>
    <property type="project" value="UniProtKB-KW"/>
</dbReference>
<protein>
    <submittedName>
        <fullName evidence="5">ABC transporter ATP-binding protein</fullName>
    </submittedName>
</protein>
<evidence type="ECO:0000313" key="5">
    <source>
        <dbReference type="EMBL" id="GID58135.1"/>
    </source>
</evidence>
<dbReference type="Pfam" id="PF00005">
    <property type="entry name" value="ABC_tran"/>
    <property type="match status" value="1"/>
</dbReference>
<evidence type="ECO:0000259" key="4">
    <source>
        <dbReference type="PROSITE" id="PS50893"/>
    </source>
</evidence>
<sequence length="221" mass="23857">MDPVITLDDVGLTYPGPPPVRALYGVELEVQRGEYVGVVGPSGSGKSTFLNVVGLLDRPTHGTYLLDGVDVSTISERDRTALRGQRIGFVFQAFHLMPYRNAVENVALATLYAGVRRKARLAAARDALDRVGLAHRAHALTNMLSGGERQRVAIARAILHRPSLLLCDEPTGNLDSDNAAAVLTLLDQLHRDGMTIMVITHDSTVAARAERLVTIRDGALC</sequence>
<keyword evidence="3 5" id="KW-0067">ATP-binding</keyword>
<dbReference type="InterPro" id="IPR003593">
    <property type="entry name" value="AAA+_ATPase"/>
</dbReference>
<dbReference type="InterPro" id="IPR017871">
    <property type="entry name" value="ABC_transporter-like_CS"/>
</dbReference>
<evidence type="ECO:0000313" key="6">
    <source>
        <dbReference type="Proteomes" id="UP000612282"/>
    </source>
</evidence>
<keyword evidence="1" id="KW-0813">Transport</keyword>
<dbReference type="InterPro" id="IPR017911">
    <property type="entry name" value="MacB-like_ATP-bd"/>
</dbReference>
<evidence type="ECO:0000256" key="3">
    <source>
        <dbReference type="ARBA" id="ARBA00022840"/>
    </source>
</evidence>
<dbReference type="SMART" id="SM00382">
    <property type="entry name" value="AAA"/>
    <property type="match status" value="1"/>
</dbReference>
<dbReference type="PANTHER" id="PTHR24220:SF86">
    <property type="entry name" value="ABC TRANSPORTER ABCH.1"/>
    <property type="match status" value="1"/>
</dbReference>
<dbReference type="PROSITE" id="PS00211">
    <property type="entry name" value="ABC_TRANSPORTER_1"/>
    <property type="match status" value="1"/>
</dbReference>
<feature type="domain" description="ABC transporter" evidence="4">
    <location>
        <begin position="5"/>
        <end position="220"/>
    </location>
</feature>
<keyword evidence="6" id="KW-1185">Reference proteome</keyword>
<accession>A0ABQ3XI08</accession>
<evidence type="ECO:0000256" key="1">
    <source>
        <dbReference type="ARBA" id="ARBA00022448"/>
    </source>
</evidence>
<reference evidence="5 6" key="1">
    <citation type="submission" date="2021-01" db="EMBL/GenBank/DDBJ databases">
        <title>Whole genome shotgun sequence of Actinoplanes couchii NBRC 106145.</title>
        <authorList>
            <person name="Komaki H."/>
            <person name="Tamura T."/>
        </authorList>
    </citation>
    <scope>NUCLEOTIDE SEQUENCE [LARGE SCALE GENOMIC DNA]</scope>
    <source>
        <strain evidence="5 6">NBRC 106145</strain>
    </source>
</reference>
<dbReference type="Proteomes" id="UP000612282">
    <property type="component" value="Unassembled WGS sequence"/>
</dbReference>
<gene>
    <name evidence="5" type="ORF">Aco03nite_065390</name>
</gene>
<dbReference type="InterPro" id="IPR027417">
    <property type="entry name" value="P-loop_NTPase"/>
</dbReference>
<comment type="caution">
    <text evidence="5">The sequence shown here is derived from an EMBL/GenBank/DDBJ whole genome shotgun (WGS) entry which is preliminary data.</text>
</comment>
<dbReference type="CDD" id="cd03255">
    <property type="entry name" value="ABC_MJ0796_LolCDE_FtsE"/>
    <property type="match status" value="1"/>
</dbReference>
<dbReference type="PANTHER" id="PTHR24220">
    <property type="entry name" value="IMPORT ATP-BINDING PROTEIN"/>
    <property type="match status" value="1"/>
</dbReference>
<dbReference type="Gene3D" id="3.40.50.300">
    <property type="entry name" value="P-loop containing nucleotide triphosphate hydrolases"/>
    <property type="match status" value="1"/>
</dbReference>
<keyword evidence="2" id="KW-0547">Nucleotide-binding</keyword>
<proteinExistence type="predicted"/>
<name>A0ABQ3XI08_9ACTN</name>
<dbReference type="InterPro" id="IPR003439">
    <property type="entry name" value="ABC_transporter-like_ATP-bd"/>
</dbReference>
<dbReference type="InterPro" id="IPR015854">
    <property type="entry name" value="ABC_transpr_LolD-like"/>
</dbReference>
<dbReference type="PROSITE" id="PS50893">
    <property type="entry name" value="ABC_TRANSPORTER_2"/>
    <property type="match status" value="1"/>
</dbReference>
<evidence type="ECO:0000256" key="2">
    <source>
        <dbReference type="ARBA" id="ARBA00022741"/>
    </source>
</evidence>